<accession>A0ACC1MKJ3</accession>
<comment type="caution">
    <text evidence="1">The sequence shown here is derived from an EMBL/GenBank/DDBJ whole genome shotgun (WGS) entry which is preliminary data.</text>
</comment>
<keyword evidence="2" id="KW-1185">Reference proteome</keyword>
<protein>
    <submittedName>
        <fullName evidence="1">Uncharacterized protein</fullName>
    </submittedName>
</protein>
<dbReference type="EMBL" id="JANJQO010002267">
    <property type="protein sequence ID" value="KAJ2967520.1"/>
    <property type="molecule type" value="Genomic_DNA"/>
</dbReference>
<proteinExistence type="predicted"/>
<dbReference type="Proteomes" id="UP001143910">
    <property type="component" value="Unassembled WGS sequence"/>
</dbReference>
<evidence type="ECO:0000313" key="1">
    <source>
        <dbReference type="EMBL" id="KAJ2967520.1"/>
    </source>
</evidence>
<sequence length="380" mass="42145">MPPHLCFRFLDNSNYETALRPPKPLKQRRLNSRARKGRLNSTARKNRFNSTVRKNRFNSTARKNRPRLQRAPQNISPISIAYSSVSGVSGLPTYEMSRRQYFPISPLYLSHPPDGSLNGDAETLLPSWSPAYDRTTGAERAEKHEDTTADIDHAFEEVSMALANLTQITDTAQARQDGVAATDYASAASQSPRSQDPVGISMNSDSSSYTSSYSSSFTVSPSYHQRTLPNSPTAWVSMITALSQEQDAAGVSPEDFSPGRDSKADTAISSIHTASHTNTTITSAVEHVNAPTKVAYHPQLQTTLMSPVGLWTRLRASQRANQPQVENQQDKSMVLEVEREKLDKSDTEPDLPQYQSPRLREGSEDACGQREAHCFGWRAR</sequence>
<name>A0ACC1MKJ3_9HYPO</name>
<organism evidence="1 2">
    <name type="scientific">Zarea fungicola</name>
    <dbReference type="NCBI Taxonomy" id="93591"/>
    <lineage>
        <taxon>Eukaryota</taxon>
        <taxon>Fungi</taxon>
        <taxon>Dikarya</taxon>
        <taxon>Ascomycota</taxon>
        <taxon>Pezizomycotina</taxon>
        <taxon>Sordariomycetes</taxon>
        <taxon>Hypocreomycetidae</taxon>
        <taxon>Hypocreales</taxon>
        <taxon>Cordycipitaceae</taxon>
        <taxon>Zarea</taxon>
    </lineage>
</organism>
<gene>
    <name evidence="1" type="ORF">NQ176_g9623</name>
</gene>
<reference evidence="1" key="1">
    <citation type="submission" date="2022-08" db="EMBL/GenBank/DDBJ databases">
        <title>Genome Sequence of Lecanicillium fungicola.</title>
        <authorList>
            <person name="Buettner E."/>
        </authorList>
    </citation>
    <scope>NUCLEOTIDE SEQUENCE</scope>
    <source>
        <strain evidence="1">Babe33</strain>
    </source>
</reference>
<evidence type="ECO:0000313" key="2">
    <source>
        <dbReference type="Proteomes" id="UP001143910"/>
    </source>
</evidence>